<dbReference type="GO" id="GO:0000287">
    <property type="term" value="F:magnesium ion binding"/>
    <property type="evidence" value="ECO:0007669"/>
    <property type="project" value="UniProtKB-UniRule"/>
</dbReference>
<feature type="binding site" evidence="2">
    <location>
        <position position="293"/>
    </location>
    <ligand>
        <name>substrate</name>
    </ligand>
</feature>
<feature type="binding site" evidence="2">
    <location>
        <position position="58"/>
    </location>
    <ligand>
        <name>Mg(2+)</name>
        <dbReference type="ChEBI" id="CHEBI:18420"/>
        <label>1</label>
    </ligand>
</feature>
<comment type="pathway">
    <text evidence="2">Cofactor biosynthesis; thiamine diphosphate biosynthesis; thiamine diphosphate from thiamine phosphate: step 1/1.</text>
</comment>
<protein>
    <recommendedName>
        <fullName evidence="2">Thiamine-monophosphate kinase</fullName>
        <shortName evidence="2">TMP kinase</shortName>
        <shortName evidence="2">Thiamine-phosphate kinase</shortName>
        <ecNumber evidence="2">2.7.4.16</ecNumber>
    </recommendedName>
</protein>
<comment type="catalytic activity">
    <reaction evidence="2">
        <text>thiamine phosphate + ATP = thiamine diphosphate + ADP</text>
        <dbReference type="Rhea" id="RHEA:15913"/>
        <dbReference type="ChEBI" id="CHEBI:30616"/>
        <dbReference type="ChEBI" id="CHEBI:37575"/>
        <dbReference type="ChEBI" id="CHEBI:58937"/>
        <dbReference type="ChEBI" id="CHEBI:456216"/>
        <dbReference type="EC" id="2.7.4.16"/>
    </reaction>
</comment>
<keyword evidence="2" id="KW-0547">Nucleotide-binding</keyword>
<dbReference type="HAMAP" id="MF_02128">
    <property type="entry name" value="TMP_kinase"/>
    <property type="match status" value="1"/>
</dbReference>
<dbReference type="PANTHER" id="PTHR30270">
    <property type="entry name" value="THIAMINE-MONOPHOSPHATE KINASE"/>
    <property type="match status" value="1"/>
</dbReference>
<proteinExistence type="inferred from homology"/>
<dbReference type="InterPro" id="IPR010918">
    <property type="entry name" value="PurM-like_C_dom"/>
</dbReference>
<feature type="binding site" evidence="2">
    <location>
        <position position="88"/>
    </location>
    <ligand>
        <name>Mg(2+)</name>
        <dbReference type="ChEBI" id="CHEBI:18420"/>
        <label>4</label>
    </ligand>
</feature>
<dbReference type="InterPro" id="IPR006283">
    <property type="entry name" value="ThiL-like"/>
</dbReference>
<dbReference type="GO" id="GO:0009030">
    <property type="term" value="F:thiamine-phosphate kinase activity"/>
    <property type="evidence" value="ECO:0007669"/>
    <property type="project" value="UniProtKB-UniRule"/>
</dbReference>
<evidence type="ECO:0000259" key="4">
    <source>
        <dbReference type="Pfam" id="PF02769"/>
    </source>
</evidence>
<dbReference type="InterPro" id="IPR036921">
    <property type="entry name" value="PurM-like_N_sf"/>
</dbReference>
<feature type="binding site" evidence="2">
    <location>
        <position position="345"/>
    </location>
    <ligand>
        <name>substrate</name>
    </ligand>
</feature>
<feature type="binding site" evidence="2">
    <location>
        <position position="239"/>
    </location>
    <ligand>
        <name>Mg(2+)</name>
        <dbReference type="ChEBI" id="CHEBI:18420"/>
        <label>3</label>
    </ligand>
</feature>
<accession>A0AAW9SEP1</accession>
<dbReference type="SUPFAM" id="SSF55326">
    <property type="entry name" value="PurM N-terminal domain-like"/>
    <property type="match status" value="1"/>
</dbReference>
<dbReference type="NCBIfam" id="TIGR01379">
    <property type="entry name" value="thiL"/>
    <property type="match status" value="1"/>
</dbReference>
<comment type="miscellaneous">
    <text evidence="2">Reaction mechanism of ThiL seems to utilize a direct, inline transfer of the gamma-phosphate of ATP to TMP rather than a phosphorylated enzyme intermediate.</text>
</comment>
<feature type="binding site" evidence="2">
    <location>
        <position position="136"/>
    </location>
    <ligand>
        <name>Mg(2+)</name>
        <dbReference type="ChEBI" id="CHEBI:18420"/>
        <label>1</label>
    </ligand>
</feature>
<feature type="binding site" evidence="2">
    <location>
        <position position="118"/>
    </location>
    <ligand>
        <name>ATP</name>
        <dbReference type="ChEBI" id="CHEBI:30616"/>
    </ligand>
</feature>
<name>A0AAW9SEP1_9BACT</name>
<feature type="binding site" evidence="2">
    <location>
        <position position="242"/>
    </location>
    <ligand>
        <name>Mg(2+)</name>
        <dbReference type="ChEBI" id="CHEBI:18420"/>
        <label>5</label>
    </ligand>
</feature>
<gene>
    <name evidence="2 5" type="primary">thiL</name>
    <name evidence="5" type="ORF">AAG747_23785</name>
</gene>
<dbReference type="PANTHER" id="PTHR30270:SF0">
    <property type="entry name" value="THIAMINE-MONOPHOSPHATE KINASE"/>
    <property type="match status" value="1"/>
</dbReference>
<feature type="binding site" evidence="2">
    <location>
        <position position="57"/>
    </location>
    <ligand>
        <name>Mg(2+)</name>
        <dbReference type="ChEBI" id="CHEBI:18420"/>
        <label>4</label>
    </ligand>
</feature>
<feature type="binding site" evidence="2">
    <location>
        <position position="66"/>
    </location>
    <ligand>
        <name>substrate</name>
    </ligand>
</feature>
<evidence type="ECO:0000313" key="6">
    <source>
        <dbReference type="Proteomes" id="UP001403385"/>
    </source>
</evidence>
<feature type="binding site" evidence="2">
    <location>
        <position position="42"/>
    </location>
    <ligand>
        <name>Mg(2+)</name>
        <dbReference type="ChEBI" id="CHEBI:18420"/>
        <label>3</label>
    </ligand>
</feature>
<keyword evidence="2" id="KW-0067">ATP-binding</keyword>
<keyword evidence="1 2" id="KW-0784">Thiamine biosynthesis</keyword>
<reference evidence="5 6" key="1">
    <citation type="submission" date="2024-04" db="EMBL/GenBank/DDBJ databases">
        <title>Novel genus in family Flammeovirgaceae.</title>
        <authorList>
            <person name="Nguyen T.H."/>
            <person name="Vuong T.Q."/>
            <person name="Le H."/>
            <person name="Kim S.-G."/>
        </authorList>
    </citation>
    <scope>NUCLEOTIDE SEQUENCE [LARGE SCALE GENOMIC DNA]</scope>
    <source>
        <strain evidence="5 6">JCM 23209</strain>
    </source>
</reference>
<comment type="function">
    <text evidence="2">Catalyzes the ATP-dependent phosphorylation of thiamine-monophosphate (TMP) to form thiamine-pyrophosphate (TPP), the active form of vitamin B1.</text>
</comment>
<dbReference type="EMBL" id="JBDKWZ010000018">
    <property type="protein sequence ID" value="MEN7550963.1"/>
    <property type="molecule type" value="Genomic_DNA"/>
</dbReference>
<feature type="binding site" evidence="2">
    <location>
        <position position="162"/>
    </location>
    <ligand>
        <name>ATP</name>
        <dbReference type="ChEBI" id="CHEBI:30616"/>
    </ligand>
</feature>
<feature type="binding site" evidence="2">
    <location>
        <position position="88"/>
    </location>
    <ligand>
        <name>Mg(2+)</name>
        <dbReference type="ChEBI" id="CHEBI:18420"/>
        <label>3</label>
    </ligand>
</feature>
<dbReference type="RefSeq" id="WP_346823745.1">
    <property type="nucleotide sequence ID" value="NZ_JBDKWZ010000018.1"/>
</dbReference>
<evidence type="ECO:0000313" key="5">
    <source>
        <dbReference type="EMBL" id="MEN7550963.1"/>
    </source>
</evidence>
<dbReference type="GO" id="GO:0009229">
    <property type="term" value="P:thiamine diphosphate biosynthetic process"/>
    <property type="evidence" value="ECO:0007669"/>
    <property type="project" value="UniProtKB-UniRule"/>
</dbReference>
<dbReference type="EC" id="2.7.4.16" evidence="2"/>
<dbReference type="GO" id="GO:0009228">
    <property type="term" value="P:thiamine biosynthetic process"/>
    <property type="evidence" value="ECO:0007669"/>
    <property type="project" value="UniProtKB-KW"/>
</dbReference>
<dbReference type="InterPro" id="IPR016188">
    <property type="entry name" value="PurM-like_N"/>
</dbReference>
<dbReference type="AlphaFoldDB" id="A0AAW9SEP1"/>
<sequence length="348" mass="38453">MSEQEKPKFTDISELGEFGLIDRIKSETKIYTKESVKGIGDDAAVLVNLEGQHTVVSTDMLVEGVHFDLSYMPLKHLGYKAVAVNVSDIAAMNVIPKQITVSIAVSNRFSVEAVDELYEGIRLACENYKVDMVGGDTTSSRAGLVISVTAIGQGKADEIVYRDTANKGDILCVTGDLGGAYMGLQVLEREKQVFLSNQEMQPELSGKEYVVRRQLRPDARTDIIHELKEIGLLPTSMIDISDGLGSEVMHLCKGSGLGAVIYEEKLPIDQETYHVATDEFKMSAITCMLNGGEDYELLFTIKQEDYPKIKNSPNITAIGYMQEKENGVKLVTKMQQVIDIQAQGWKHF</sequence>
<feature type="binding site" evidence="2">
    <location>
        <position position="42"/>
    </location>
    <ligand>
        <name>Mg(2+)</name>
        <dbReference type="ChEBI" id="CHEBI:18420"/>
        <label>4</label>
    </ligand>
</feature>
<evidence type="ECO:0000256" key="1">
    <source>
        <dbReference type="ARBA" id="ARBA00022977"/>
    </source>
</evidence>
<dbReference type="InterPro" id="IPR036676">
    <property type="entry name" value="PurM-like_C_sf"/>
</dbReference>
<feature type="domain" description="PurM-like N-terminal" evidence="3">
    <location>
        <begin position="40"/>
        <end position="152"/>
    </location>
</feature>
<evidence type="ECO:0000259" key="3">
    <source>
        <dbReference type="Pfam" id="PF00586"/>
    </source>
</evidence>
<comment type="caution">
    <text evidence="5">The sequence shown here is derived from an EMBL/GenBank/DDBJ whole genome shotgun (WGS) entry which is preliminary data.</text>
</comment>
<feature type="binding site" evidence="2">
    <location>
        <position position="59"/>
    </location>
    <ligand>
        <name>Mg(2+)</name>
        <dbReference type="ChEBI" id="CHEBI:18420"/>
        <label>2</label>
    </ligand>
</feature>
<dbReference type="Proteomes" id="UP001403385">
    <property type="component" value="Unassembled WGS sequence"/>
</dbReference>
<dbReference type="Pfam" id="PF00586">
    <property type="entry name" value="AIRS"/>
    <property type="match status" value="1"/>
</dbReference>
<evidence type="ECO:0000256" key="2">
    <source>
        <dbReference type="HAMAP-Rule" id="MF_02128"/>
    </source>
</evidence>
<keyword evidence="6" id="KW-1185">Reference proteome</keyword>
<feature type="binding site" evidence="2">
    <location>
        <position position="59"/>
    </location>
    <ligand>
        <name>Mg(2+)</name>
        <dbReference type="ChEBI" id="CHEBI:18420"/>
        <label>1</label>
    </ligand>
</feature>
<dbReference type="PIRSF" id="PIRSF005303">
    <property type="entry name" value="Thiam_monoph_kin"/>
    <property type="match status" value="1"/>
</dbReference>
<organism evidence="5 6">
    <name type="scientific">Rapidithrix thailandica</name>
    <dbReference type="NCBI Taxonomy" id="413964"/>
    <lineage>
        <taxon>Bacteria</taxon>
        <taxon>Pseudomonadati</taxon>
        <taxon>Bacteroidota</taxon>
        <taxon>Cytophagia</taxon>
        <taxon>Cytophagales</taxon>
        <taxon>Flammeovirgaceae</taxon>
        <taxon>Rapidithrix</taxon>
    </lineage>
</organism>
<feature type="domain" description="PurM-like C-terminal" evidence="4">
    <location>
        <begin position="167"/>
        <end position="284"/>
    </location>
</feature>
<dbReference type="CDD" id="cd02194">
    <property type="entry name" value="ThiL"/>
    <property type="match status" value="1"/>
</dbReference>
<feature type="binding site" evidence="2">
    <location>
        <begin position="135"/>
        <end position="136"/>
    </location>
    <ligand>
        <name>ATP</name>
        <dbReference type="ChEBI" id="CHEBI:30616"/>
    </ligand>
</feature>
<keyword evidence="2 5" id="KW-0418">Kinase</keyword>
<feature type="binding site" evidence="2">
    <location>
        <position position="241"/>
    </location>
    <ligand>
        <name>ATP</name>
        <dbReference type="ChEBI" id="CHEBI:30616"/>
    </ligand>
</feature>
<dbReference type="Gene3D" id="3.90.650.10">
    <property type="entry name" value="PurM-like C-terminal domain"/>
    <property type="match status" value="1"/>
</dbReference>
<feature type="binding site" evidence="2">
    <location>
        <position position="88"/>
    </location>
    <ligand>
        <name>Mg(2+)</name>
        <dbReference type="ChEBI" id="CHEBI:18420"/>
        <label>2</label>
    </ligand>
</feature>
<keyword evidence="2 5" id="KW-0808">Transferase</keyword>
<comment type="similarity">
    <text evidence="2">Belongs to the thiamine-monophosphate kinase family.</text>
</comment>
<dbReference type="SUPFAM" id="SSF56042">
    <property type="entry name" value="PurM C-terminal domain-like"/>
    <property type="match status" value="1"/>
</dbReference>
<dbReference type="Gene3D" id="3.30.1330.10">
    <property type="entry name" value="PurM-like, N-terminal domain"/>
    <property type="match status" value="1"/>
</dbReference>
<keyword evidence="2" id="KW-0460">Magnesium</keyword>
<dbReference type="GO" id="GO:0005524">
    <property type="term" value="F:ATP binding"/>
    <property type="evidence" value="ECO:0007669"/>
    <property type="project" value="UniProtKB-UniRule"/>
</dbReference>
<keyword evidence="2" id="KW-0479">Metal-binding</keyword>
<dbReference type="Pfam" id="PF02769">
    <property type="entry name" value="AIRS_C"/>
    <property type="match status" value="1"/>
</dbReference>